<protein>
    <recommendedName>
        <fullName evidence="1">Heterokaryon incompatibility domain-containing protein</fullName>
    </recommendedName>
</protein>
<dbReference type="InterPro" id="IPR010730">
    <property type="entry name" value="HET"/>
</dbReference>
<evidence type="ECO:0000313" key="3">
    <source>
        <dbReference type="Proteomes" id="UP000622797"/>
    </source>
</evidence>
<organism evidence="2 3">
    <name type="scientific">Fusarium sarcochroum</name>
    <dbReference type="NCBI Taxonomy" id="1208366"/>
    <lineage>
        <taxon>Eukaryota</taxon>
        <taxon>Fungi</taxon>
        <taxon>Dikarya</taxon>
        <taxon>Ascomycota</taxon>
        <taxon>Pezizomycotina</taxon>
        <taxon>Sordariomycetes</taxon>
        <taxon>Hypocreomycetidae</taxon>
        <taxon>Hypocreales</taxon>
        <taxon>Nectriaceae</taxon>
        <taxon>Fusarium</taxon>
        <taxon>Fusarium lateritium species complex</taxon>
    </lineage>
</organism>
<accession>A0A8H4TWN3</accession>
<comment type="caution">
    <text evidence="2">The sequence shown here is derived from an EMBL/GenBank/DDBJ whole genome shotgun (WGS) entry which is preliminary data.</text>
</comment>
<feature type="domain" description="Heterokaryon incompatibility" evidence="1">
    <location>
        <begin position="224"/>
        <end position="374"/>
    </location>
</feature>
<keyword evidence="3" id="KW-1185">Reference proteome</keyword>
<dbReference type="EMBL" id="JABEXW010000353">
    <property type="protein sequence ID" value="KAF4965392.1"/>
    <property type="molecule type" value="Genomic_DNA"/>
</dbReference>
<proteinExistence type="predicted"/>
<name>A0A8H4TWN3_9HYPO</name>
<dbReference type="Pfam" id="PF06985">
    <property type="entry name" value="HET"/>
    <property type="match status" value="1"/>
</dbReference>
<dbReference type="PANTHER" id="PTHR33112">
    <property type="entry name" value="DOMAIN PROTEIN, PUTATIVE-RELATED"/>
    <property type="match status" value="1"/>
</dbReference>
<sequence length="762" mass="86204">MSAKLCEPCQRAFSSPDTSFDEYGTIGFIPFHERPWKAFQKSSNNRQDPAETVSDCDFCSFVVAFAAADEALGEYKLGFIADPDSHKRPRSSDYEPLLSSFKSSIYDDHISADIGLRRYKKADIIGLDFKLFGTADPRTDCLKPLNQTSTSTSSQESFECLSNWIEACSQNHHSCKKLHTRKNELKDWLPARLVKITSSVDGVPETIQVIETADDNYSAADINYATLSYCWGTKPFTKLLESNIETMKTVGVFVKDLPATFRDAITATSRLGLKYIWIDALCIIQQNEKDWKLHSVTMSKVYSYSAITLAAAASSDAHGGLYRDRSPTSINGVQLELKWPGLELEGQFRAVPKDPWLKAVAKSPLLRRAWVFQERLLSRGTVFFAHDMLYWECGELYASELYPNGGPWDLKYRPRHYDVADRLPPGVQPVRDYRFKHVYTGILTRDALTTDNDIGEDEMFFYVWASVVTQYSAGKLSKEGDKLIAIDGVADQMTAIAPRDRYLSGIWQESTLPLFLLWSTAPEETTPLIRVAPSWSWASVYTPVDFDFLFRAQTEPKIVITVVDIVSSTDFTSTPNSGIPGPSSAALILRGPLTEVRVRSVTRDTLGPLHSSWWGNTKFPRRYGRWRSPPLDFLPKLVFMGKGLKSDYPFVVYFDREVPRGARLFALKIAEADIRQPWTERLPSECGILLTPCTGNDQERGSFVRIGYFEIAVSRMKTDWADLATPFKSIDKLREGIWKNSGLKQDLYREWDGKDGYTIKII</sequence>
<gene>
    <name evidence="2" type="ORF">FSARC_6806</name>
</gene>
<reference evidence="2" key="2">
    <citation type="submission" date="2020-05" db="EMBL/GenBank/DDBJ databases">
        <authorList>
            <person name="Kim H.-S."/>
            <person name="Proctor R.H."/>
            <person name="Brown D.W."/>
        </authorList>
    </citation>
    <scope>NUCLEOTIDE SEQUENCE</scope>
    <source>
        <strain evidence="2">NRRL 20472</strain>
    </source>
</reference>
<dbReference type="PANTHER" id="PTHR33112:SF10">
    <property type="entry name" value="TOL"/>
    <property type="match status" value="1"/>
</dbReference>
<evidence type="ECO:0000259" key="1">
    <source>
        <dbReference type="Pfam" id="PF06985"/>
    </source>
</evidence>
<dbReference type="AlphaFoldDB" id="A0A8H4TWN3"/>
<evidence type="ECO:0000313" key="2">
    <source>
        <dbReference type="EMBL" id="KAF4965392.1"/>
    </source>
</evidence>
<reference evidence="2" key="1">
    <citation type="journal article" date="2020" name="BMC Genomics">
        <title>Correction to: Identification and distribution of gene clusters required for synthesis of sphingolipid metabolism inhibitors in diverse species of the filamentous fungus Fusarium.</title>
        <authorList>
            <person name="Kim H.S."/>
            <person name="Lohmar J.M."/>
            <person name="Busman M."/>
            <person name="Brown D.W."/>
            <person name="Naumann T.A."/>
            <person name="Divon H.H."/>
            <person name="Lysoe E."/>
            <person name="Uhlig S."/>
            <person name="Proctor R.H."/>
        </authorList>
    </citation>
    <scope>NUCLEOTIDE SEQUENCE</scope>
    <source>
        <strain evidence="2">NRRL 20472</strain>
    </source>
</reference>
<dbReference type="OrthoDB" id="5362512at2759"/>
<dbReference type="Proteomes" id="UP000622797">
    <property type="component" value="Unassembled WGS sequence"/>
</dbReference>